<sequence>MHHQNSQTRLKIVRRFCNNFFLDFTSMLSPYFHCVNSCNNA</sequence>
<protein>
    <submittedName>
        <fullName evidence="1">Uncharacterized protein</fullName>
    </submittedName>
</protein>
<dbReference type="AlphaFoldDB" id="A0A0E9W214"/>
<reference evidence="1" key="2">
    <citation type="journal article" date="2015" name="Fish Shellfish Immunol.">
        <title>Early steps in the European eel (Anguilla anguilla)-Vibrio vulnificus interaction in the gills: Role of the RtxA13 toxin.</title>
        <authorList>
            <person name="Callol A."/>
            <person name="Pajuelo D."/>
            <person name="Ebbesson L."/>
            <person name="Teles M."/>
            <person name="MacKenzie S."/>
            <person name="Amaro C."/>
        </authorList>
    </citation>
    <scope>NUCLEOTIDE SEQUENCE</scope>
</reference>
<organism evidence="1">
    <name type="scientific">Anguilla anguilla</name>
    <name type="common">European freshwater eel</name>
    <name type="synonym">Muraena anguilla</name>
    <dbReference type="NCBI Taxonomy" id="7936"/>
    <lineage>
        <taxon>Eukaryota</taxon>
        <taxon>Metazoa</taxon>
        <taxon>Chordata</taxon>
        <taxon>Craniata</taxon>
        <taxon>Vertebrata</taxon>
        <taxon>Euteleostomi</taxon>
        <taxon>Actinopterygii</taxon>
        <taxon>Neopterygii</taxon>
        <taxon>Teleostei</taxon>
        <taxon>Anguilliformes</taxon>
        <taxon>Anguillidae</taxon>
        <taxon>Anguilla</taxon>
    </lineage>
</organism>
<name>A0A0E9W214_ANGAN</name>
<proteinExistence type="predicted"/>
<reference evidence="1" key="1">
    <citation type="submission" date="2014-11" db="EMBL/GenBank/DDBJ databases">
        <authorList>
            <person name="Amaro Gonzalez C."/>
        </authorList>
    </citation>
    <scope>NUCLEOTIDE SEQUENCE</scope>
</reference>
<accession>A0A0E9W214</accession>
<evidence type="ECO:0000313" key="1">
    <source>
        <dbReference type="EMBL" id="JAH84424.1"/>
    </source>
</evidence>
<dbReference type="EMBL" id="GBXM01024153">
    <property type="protein sequence ID" value="JAH84424.1"/>
    <property type="molecule type" value="Transcribed_RNA"/>
</dbReference>